<dbReference type="Gene3D" id="1.20.58.100">
    <property type="entry name" value="Fumarate reductase/succinate dehydrogenase flavoprotein-like, C-terminal domain"/>
    <property type="match status" value="1"/>
</dbReference>
<dbReference type="Pfam" id="PF02910">
    <property type="entry name" value="Succ_DH_flav_C"/>
    <property type="match status" value="1"/>
</dbReference>
<evidence type="ECO:0000256" key="1">
    <source>
        <dbReference type="ARBA" id="ARBA00001974"/>
    </source>
</evidence>
<keyword evidence="7" id="KW-0274">FAD</keyword>
<sequence length="504" mass="54010">MSRHSVAIAGSGLAALATAARLHELGVRDIALYANGFGGTPFIAAINFVLPDNPYGDTPELYCTDMLHAGYDIADRETVRRMTSRTADGYELLCRWGVTFARNEDGTLKRRHVSGHTHPRSLCQTTRLIGAEILEAMLTRLEAAGIEVHRRCPVAGLLTRGGRIEGFTVLQDGEPHNVYAPATVAAWGGVGGLLGPTTYPGDVQGNTLGMAKEAGATMIDMEFLEFEPMVMMDPPGTVGEPAPTAMLGEGGHLLNSRGERFLLSVRPQGEGGAPKSLINREAWKQVQSGKGSPRGGVFLDLRHIDRAVLQSYPWFYDRLMKNGCDPNRQLLEVGPMAHSFSGGIRVDADYRSDVQGLYAVGEACGGLHGACRCAGNAASQAVLSGLLCAEGIAKEGGLDRAISPHPLRCTQDATLRGKVLPKLRGIAAHALGIYRNGPDLEAARSAVKAILDEPVTARDDLTRQSALAILTIAEAALNRKESRGTHSRLDFPETDPAFQREFTL</sequence>
<evidence type="ECO:0000256" key="3">
    <source>
        <dbReference type="ARBA" id="ARBA00008562"/>
    </source>
</evidence>
<dbReference type="PANTHER" id="PTHR42716">
    <property type="entry name" value="L-ASPARTATE OXIDASE"/>
    <property type="match status" value="1"/>
</dbReference>
<reference evidence="13" key="1">
    <citation type="submission" date="2010-03" db="EMBL/GenBank/DDBJ databases">
        <title>The genome sequence of Synergistetes sp. SGP1.</title>
        <authorList>
            <consortium name="metaHIT consortium -- http://www.metahit.eu/"/>
            <person name="Pajon A."/>
            <person name="Turner K."/>
            <person name="Parkhill J."/>
            <person name="Wade W."/>
            <person name="Vartoukian S."/>
        </authorList>
    </citation>
    <scope>NUCLEOTIDE SEQUENCE [LARGE SCALE GENOMIC DNA]</scope>
    <source>
        <strain evidence="13">SGP1</strain>
    </source>
</reference>
<evidence type="ECO:0000256" key="7">
    <source>
        <dbReference type="ARBA" id="ARBA00022827"/>
    </source>
</evidence>
<evidence type="ECO:0000256" key="8">
    <source>
        <dbReference type="ARBA" id="ARBA00023002"/>
    </source>
</evidence>
<feature type="domain" description="FAD-dependent oxidoreductase 2 FAD-binding" evidence="10">
    <location>
        <begin position="6"/>
        <end position="376"/>
    </location>
</feature>
<protein>
    <recommendedName>
        <fullName evidence="4">L-aspartate oxidase</fullName>
        <ecNumber evidence="4">1.4.3.16</ecNumber>
    </recommendedName>
</protein>
<dbReference type="GO" id="GO:0034628">
    <property type="term" value="P:'de novo' NAD+ biosynthetic process from L-aspartate"/>
    <property type="evidence" value="ECO:0007669"/>
    <property type="project" value="TreeGrafter"/>
</dbReference>
<evidence type="ECO:0000256" key="9">
    <source>
        <dbReference type="ARBA" id="ARBA00048305"/>
    </source>
</evidence>
<feature type="domain" description="Fumarate reductase/succinate dehydrogenase flavoprotein-like C-terminal" evidence="11">
    <location>
        <begin position="471"/>
        <end position="495"/>
    </location>
</feature>
<dbReference type="PANTHER" id="PTHR42716:SF2">
    <property type="entry name" value="L-ASPARTATE OXIDASE, CHLOROPLASTIC"/>
    <property type="match status" value="1"/>
</dbReference>
<dbReference type="SUPFAM" id="SSF56425">
    <property type="entry name" value="Succinate dehydrogenase/fumarate reductase flavoprotein, catalytic domain"/>
    <property type="match status" value="1"/>
</dbReference>
<name>A0AB94IW87_9BACT</name>
<dbReference type="RefSeq" id="WP_015556136.1">
    <property type="nucleotide sequence ID" value="NC_021038.1"/>
</dbReference>
<comment type="catalytic activity">
    <reaction evidence="9">
        <text>L-aspartate + O2 = iminosuccinate + H2O2</text>
        <dbReference type="Rhea" id="RHEA:25876"/>
        <dbReference type="ChEBI" id="CHEBI:15379"/>
        <dbReference type="ChEBI" id="CHEBI:16240"/>
        <dbReference type="ChEBI" id="CHEBI:29991"/>
        <dbReference type="ChEBI" id="CHEBI:77875"/>
        <dbReference type="EC" id="1.4.3.16"/>
    </reaction>
    <physiologicalReaction direction="left-to-right" evidence="9">
        <dbReference type="Rhea" id="RHEA:25877"/>
    </physiologicalReaction>
</comment>
<keyword evidence="13" id="KW-1185">Reference proteome</keyword>
<dbReference type="KEGG" id="sbr:SY1_06080"/>
<dbReference type="AlphaFoldDB" id="A0AB94IW87"/>
<dbReference type="EC" id="1.4.3.16" evidence="4"/>
<dbReference type="InterPro" id="IPR003953">
    <property type="entry name" value="FAD-dep_OxRdtase_2_FAD-bd"/>
</dbReference>
<proteinExistence type="inferred from homology"/>
<dbReference type="SUPFAM" id="SSF46977">
    <property type="entry name" value="Succinate dehydrogenase/fumarate reductase flavoprotein C-terminal domain"/>
    <property type="match status" value="1"/>
</dbReference>
<keyword evidence="6" id="KW-0662">Pyridine nucleotide biosynthesis</keyword>
<keyword evidence="8 12" id="KW-0560">Oxidoreductase</keyword>
<gene>
    <name evidence="12" type="ORF">SY1_06080</name>
</gene>
<evidence type="ECO:0000313" key="13">
    <source>
        <dbReference type="Proteomes" id="UP000008957"/>
    </source>
</evidence>
<keyword evidence="5" id="KW-0285">Flavoprotein</keyword>
<organism evidence="12 13">
    <name type="scientific">Fretibacterium fastidiosum</name>
    <dbReference type="NCBI Taxonomy" id="651822"/>
    <lineage>
        <taxon>Bacteria</taxon>
        <taxon>Thermotogati</taxon>
        <taxon>Synergistota</taxon>
        <taxon>Synergistia</taxon>
        <taxon>Synergistales</taxon>
        <taxon>Aminobacteriaceae</taxon>
        <taxon>Fretibacterium</taxon>
    </lineage>
</organism>
<dbReference type="InterPro" id="IPR027477">
    <property type="entry name" value="Succ_DH/fumarate_Rdtase_cat_sf"/>
</dbReference>
<evidence type="ECO:0000256" key="2">
    <source>
        <dbReference type="ARBA" id="ARBA00004950"/>
    </source>
</evidence>
<comment type="similarity">
    <text evidence="3">Belongs to the FAD-dependent oxidoreductase 2 family. NadB subfamily.</text>
</comment>
<accession>A0AB94IW87</accession>
<dbReference type="Pfam" id="PF00890">
    <property type="entry name" value="FAD_binding_2"/>
    <property type="match status" value="1"/>
</dbReference>
<dbReference type="InterPro" id="IPR005288">
    <property type="entry name" value="NadB"/>
</dbReference>
<dbReference type="GO" id="GO:0008734">
    <property type="term" value="F:L-aspartate oxidase activity"/>
    <property type="evidence" value="ECO:0007669"/>
    <property type="project" value="UniProtKB-EC"/>
</dbReference>
<dbReference type="EMBL" id="FP929056">
    <property type="protein sequence ID" value="CBL27989.1"/>
    <property type="molecule type" value="Genomic_DNA"/>
</dbReference>
<evidence type="ECO:0000256" key="4">
    <source>
        <dbReference type="ARBA" id="ARBA00012173"/>
    </source>
</evidence>
<dbReference type="InterPro" id="IPR015939">
    <property type="entry name" value="Fum_Rdtase/Succ_DH_flav-like_C"/>
</dbReference>
<evidence type="ECO:0000256" key="5">
    <source>
        <dbReference type="ARBA" id="ARBA00022630"/>
    </source>
</evidence>
<dbReference type="Gene3D" id="3.90.700.10">
    <property type="entry name" value="Succinate dehydrogenase/fumarate reductase flavoprotein, catalytic domain"/>
    <property type="match status" value="1"/>
</dbReference>
<evidence type="ECO:0000259" key="11">
    <source>
        <dbReference type="Pfam" id="PF02910"/>
    </source>
</evidence>
<comment type="pathway">
    <text evidence="2">Cofactor biosynthesis; NAD(+) biosynthesis; iminoaspartate from L-aspartate (oxidase route): step 1/1.</text>
</comment>
<dbReference type="Proteomes" id="UP000008957">
    <property type="component" value="Chromosome"/>
</dbReference>
<evidence type="ECO:0000313" key="12">
    <source>
        <dbReference type="EMBL" id="CBL27989.1"/>
    </source>
</evidence>
<dbReference type="InterPro" id="IPR036188">
    <property type="entry name" value="FAD/NAD-bd_sf"/>
</dbReference>
<evidence type="ECO:0000259" key="10">
    <source>
        <dbReference type="Pfam" id="PF00890"/>
    </source>
</evidence>
<comment type="cofactor">
    <cofactor evidence="1">
        <name>FAD</name>
        <dbReference type="ChEBI" id="CHEBI:57692"/>
    </cofactor>
</comment>
<dbReference type="InterPro" id="IPR037099">
    <property type="entry name" value="Fum_R/Succ_DH_flav-like_C_sf"/>
</dbReference>
<dbReference type="SUPFAM" id="SSF51905">
    <property type="entry name" value="FAD/NAD(P)-binding domain"/>
    <property type="match status" value="1"/>
</dbReference>
<reference evidence="12 13" key="2">
    <citation type="submission" date="2010-03" db="EMBL/GenBank/DDBJ databases">
        <authorList>
            <person name="Pajon A."/>
        </authorList>
    </citation>
    <scope>NUCLEOTIDE SEQUENCE [LARGE SCALE GENOMIC DNA]</scope>
    <source>
        <strain evidence="12 13">SGP1</strain>
    </source>
</reference>
<dbReference type="Gene3D" id="3.50.50.60">
    <property type="entry name" value="FAD/NAD(P)-binding domain"/>
    <property type="match status" value="1"/>
</dbReference>
<evidence type="ECO:0000256" key="6">
    <source>
        <dbReference type="ARBA" id="ARBA00022642"/>
    </source>
</evidence>